<dbReference type="Proteomes" id="UP001162501">
    <property type="component" value="Chromosome 12"/>
</dbReference>
<dbReference type="EMBL" id="OX596096">
    <property type="protein sequence ID" value="CAI9693475.1"/>
    <property type="molecule type" value="Genomic_DNA"/>
</dbReference>
<evidence type="ECO:0000313" key="1">
    <source>
        <dbReference type="EMBL" id="CAI9693475.1"/>
    </source>
</evidence>
<gene>
    <name evidence="1" type="ORF">MRATA1EN3_LOCUS4688</name>
</gene>
<name>A0ACB0DYR5_RANTA</name>
<evidence type="ECO:0000313" key="2">
    <source>
        <dbReference type="Proteomes" id="UP001162501"/>
    </source>
</evidence>
<sequence>MASQPGKLKGQAILQKMRVATGVSCVSSLPRAESGSPPLHSGGLHAERLSSIQGDHTASGLTGCSPPFAICLLNLCPRLLRPHLELLQLERVELSLGPYTLHEAAVKGVTGASGKCAEGGLEVGPGRWGTRAPCVARGRGCCGPWRWEDGAALPSGLARQSAGRQAEPLSSEKCTPMIDELLIELTSPASSLDTQAEQAFTPAPPLASPRARGTRSPAGWVINSPFVFRKVFQVGRNTLPSAAPPGERVERASHGSGRAGLCAARPPHRSGRAAAIVPRGGGRLSDPGSTPALSPVCLQVRAWGASLPEPKARNEAGPSPPAGVGRLAAFVQPPRRGARGKPRSQWRRCSRIPRPSSARQRGASKQPPRGRGELPTEPARRSREEASVWSGGVLPLQTCPFPLQVLHGRRSGLGLGRHCRARAPLPPPFLCLPETREREAGASADRAAIVTFPRGAGTQPAAHPRRWRGRRRLRVRLERRPRRLRLGRCWPRDREAADRARAREWGVTELPRRPRPPPPPPKPKR</sequence>
<proteinExistence type="predicted"/>
<organism evidence="1 2">
    <name type="scientific">Rangifer tarandus platyrhynchus</name>
    <name type="common">Svalbard reindeer</name>
    <dbReference type="NCBI Taxonomy" id="3082113"/>
    <lineage>
        <taxon>Eukaryota</taxon>
        <taxon>Metazoa</taxon>
        <taxon>Chordata</taxon>
        <taxon>Craniata</taxon>
        <taxon>Vertebrata</taxon>
        <taxon>Euteleostomi</taxon>
        <taxon>Mammalia</taxon>
        <taxon>Eutheria</taxon>
        <taxon>Laurasiatheria</taxon>
        <taxon>Artiodactyla</taxon>
        <taxon>Ruminantia</taxon>
        <taxon>Pecora</taxon>
        <taxon>Cervidae</taxon>
        <taxon>Odocoileinae</taxon>
        <taxon>Rangifer</taxon>
    </lineage>
</organism>
<protein>
    <submittedName>
        <fullName evidence="1">Uncharacterized protein</fullName>
    </submittedName>
</protein>
<reference evidence="1" key="1">
    <citation type="submission" date="2023-05" db="EMBL/GenBank/DDBJ databases">
        <authorList>
            <consortium name="ELIXIR-Norway"/>
        </authorList>
    </citation>
    <scope>NUCLEOTIDE SEQUENCE</scope>
</reference>
<accession>A0ACB0DYR5</accession>